<keyword evidence="13" id="KW-1185">Reference proteome</keyword>
<evidence type="ECO:0000256" key="7">
    <source>
        <dbReference type="ARBA" id="ARBA00023163"/>
    </source>
</evidence>
<sequence length="490" mass="54572">MGLSGSGSSAEEYEMKPELGGDEVSVVAPLTIGIPARGEGLPQPLESLQGSPVPPFLSKTYDLVDDPALDGIISWGATGESFVVWDPVDFSRVVLPRNFKHNNFSSFVRQLNTYRFRKIDTDKWEFSNKGFVRGKKHLLKTIQRRKSPQSQQGFNFGVSAEAGRPGLEDELERLRLERKMLMHEVAELQIEQDGTAHHMELVNQRIQAAEKKQKQMVTFLSKLFHNPAFLARLQSKKEHGQIESPKVKRKFVTNQPHVAGKSGLESKNETAKLGVRDHYKLPELPIMPNSTSISNPELPGYLLEDMVANMDNDGRNIPLRVEDILVAEVPTSVEQAELEGFITTPEAFSEAFKDSKIRDKGKGKVGSLDSFSPDYLVSFPEDMGMEKAIHGLSTSRTESIPEQEDDWRSMGFDANPVMPSPSYGVWDNVADYSMPDFGVSSSFSDVWEFGSPQAAGCAGLDLESPDECNFDELDVHVDHAGDDISKYMDR</sequence>
<evidence type="ECO:0000256" key="5">
    <source>
        <dbReference type="ARBA" id="ARBA00023016"/>
    </source>
</evidence>
<feature type="domain" description="HSF-type DNA-binding" evidence="11">
    <location>
        <begin position="95"/>
        <end position="119"/>
    </location>
</feature>
<evidence type="ECO:0000256" key="1">
    <source>
        <dbReference type="ARBA" id="ARBA00004123"/>
    </source>
</evidence>
<evidence type="ECO:0000256" key="3">
    <source>
        <dbReference type="ARBA" id="ARBA00022553"/>
    </source>
</evidence>
<reference evidence="12" key="1">
    <citation type="submission" date="2021-01" db="UniProtKB">
        <authorList>
            <consortium name="EnsemblPlants"/>
        </authorList>
    </citation>
    <scope>IDENTIFICATION</scope>
</reference>
<dbReference type="GO" id="GO:0000978">
    <property type="term" value="F:RNA polymerase II cis-regulatory region sequence-specific DNA binding"/>
    <property type="evidence" value="ECO:0007669"/>
    <property type="project" value="TreeGrafter"/>
</dbReference>
<feature type="coiled-coil region" evidence="10">
    <location>
        <begin position="164"/>
        <end position="191"/>
    </location>
</feature>
<dbReference type="Proteomes" id="UP000594263">
    <property type="component" value="Unplaced"/>
</dbReference>
<dbReference type="GO" id="GO:0006357">
    <property type="term" value="P:regulation of transcription by RNA polymerase II"/>
    <property type="evidence" value="ECO:0007669"/>
    <property type="project" value="TreeGrafter"/>
</dbReference>
<evidence type="ECO:0000256" key="4">
    <source>
        <dbReference type="ARBA" id="ARBA00023015"/>
    </source>
</evidence>
<dbReference type="Pfam" id="PF00447">
    <property type="entry name" value="HSF_DNA-bind"/>
    <property type="match status" value="1"/>
</dbReference>
<keyword evidence="4" id="KW-0805">Transcription regulation</keyword>
<keyword evidence="10" id="KW-0175">Coiled coil</keyword>
<keyword evidence="6" id="KW-0238">DNA-binding</keyword>
<dbReference type="Gene3D" id="1.10.10.10">
    <property type="entry name" value="Winged helix-like DNA-binding domain superfamily/Winged helix DNA-binding domain"/>
    <property type="match status" value="1"/>
</dbReference>
<dbReference type="PANTHER" id="PTHR10015:SF337">
    <property type="entry name" value="HEAT STRESS TRANSCRIPTION FACTOR A-3"/>
    <property type="match status" value="1"/>
</dbReference>
<keyword evidence="5" id="KW-0346">Stress response</keyword>
<dbReference type="InterPro" id="IPR036390">
    <property type="entry name" value="WH_DNA-bd_sf"/>
</dbReference>
<organism evidence="12 13">
    <name type="scientific">Kalanchoe fedtschenkoi</name>
    <name type="common">Lavender scallops</name>
    <name type="synonym">South American air plant</name>
    <dbReference type="NCBI Taxonomy" id="63787"/>
    <lineage>
        <taxon>Eukaryota</taxon>
        <taxon>Viridiplantae</taxon>
        <taxon>Streptophyta</taxon>
        <taxon>Embryophyta</taxon>
        <taxon>Tracheophyta</taxon>
        <taxon>Spermatophyta</taxon>
        <taxon>Magnoliopsida</taxon>
        <taxon>eudicotyledons</taxon>
        <taxon>Gunneridae</taxon>
        <taxon>Pentapetalae</taxon>
        <taxon>Saxifragales</taxon>
        <taxon>Crassulaceae</taxon>
        <taxon>Kalanchoe</taxon>
    </lineage>
</organism>
<evidence type="ECO:0000256" key="10">
    <source>
        <dbReference type="SAM" id="Coils"/>
    </source>
</evidence>
<evidence type="ECO:0000259" key="11">
    <source>
        <dbReference type="PROSITE" id="PS00434"/>
    </source>
</evidence>
<comment type="subcellular location">
    <subcellularLocation>
        <location evidence="1">Nucleus</location>
    </subcellularLocation>
</comment>
<evidence type="ECO:0000313" key="13">
    <source>
        <dbReference type="Proteomes" id="UP000594263"/>
    </source>
</evidence>
<comment type="similarity">
    <text evidence="9">Belongs to the HSF family.</text>
</comment>
<dbReference type="PRINTS" id="PR00056">
    <property type="entry name" value="HSFDOMAIN"/>
</dbReference>
<dbReference type="GO" id="GO:0034605">
    <property type="term" value="P:cellular response to heat"/>
    <property type="evidence" value="ECO:0007669"/>
    <property type="project" value="TreeGrafter"/>
</dbReference>
<comment type="subunit">
    <text evidence="2">Homotrimer.</text>
</comment>
<evidence type="ECO:0000256" key="8">
    <source>
        <dbReference type="ARBA" id="ARBA00023242"/>
    </source>
</evidence>
<protein>
    <recommendedName>
        <fullName evidence="11">HSF-type DNA-binding domain-containing protein</fullName>
    </recommendedName>
</protein>
<keyword evidence="8" id="KW-0539">Nucleus</keyword>
<dbReference type="InterPro" id="IPR000232">
    <property type="entry name" value="HSF_DNA-bd"/>
</dbReference>
<accession>A0A7N0RG86</accession>
<keyword evidence="7" id="KW-0804">Transcription</keyword>
<dbReference type="SMART" id="SM00415">
    <property type="entry name" value="HSF"/>
    <property type="match status" value="1"/>
</dbReference>
<keyword evidence="3" id="KW-0597">Phosphoprotein</keyword>
<dbReference type="AlphaFoldDB" id="A0A7N0RG86"/>
<dbReference type="FunFam" id="1.10.10.10:FF:000037">
    <property type="entry name" value="Heat stress transcription factor B-4"/>
    <property type="match status" value="1"/>
</dbReference>
<dbReference type="OMA" id="IWSMGFD"/>
<dbReference type="SUPFAM" id="SSF46785">
    <property type="entry name" value="Winged helix' DNA-binding domain"/>
    <property type="match status" value="1"/>
</dbReference>
<dbReference type="InterPro" id="IPR036388">
    <property type="entry name" value="WH-like_DNA-bd_sf"/>
</dbReference>
<dbReference type="Gramene" id="Kaladp0011s0272.1.v1.1">
    <property type="protein sequence ID" value="Kaladp0011s0272.1.v1.1"/>
    <property type="gene ID" value="Kaladp0011s0272.v1.1"/>
</dbReference>
<dbReference type="PANTHER" id="PTHR10015">
    <property type="entry name" value="HEAT SHOCK TRANSCRIPTION FACTOR"/>
    <property type="match status" value="1"/>
</dbReference>
<evidence type="ECO:0000256" key="9">
    <source>
        <dbReference type="RuleBase" id="RU004020"/>
    </source>
</evidence>
<evidence type="ECO:0000313" key="12">
    <source>
        <dbReference type="EnsemblPlants" id="Kaladp0011s0272.1.v1.1"/>
    </source>
</evidence>
<dbReference type="EnsemblPlants" id="Kaladp0011s0272.1.v1.1">
    <property type="protein sequence ID" value="Kaladp0011s0272.1.v1.1"/>
    <property type="gene ID" value="Kaladp0011s0272.v1.1"/>
</dbReference>
<name>A0A7N0RG86_KALFE</name>
<dbReference type="GO" id="GO:0003700">
    <property type="term" value="F:DNA-binding transcription factor activity"/>
    <property type="evidence" value="ECO:0007669"/>
    <property type="project" value="InterPro"/>
</dbReference>
<dbReference type="GO" id="GO:0005634">
    <property type="term" value="C:nucleus"/>
    <property type="evidence" value="ECO:0007669"/>
    <property type="project" value="UniProtKB-SubCell"/>
</dbReference>
<proteinExistence type="inferred from homology"/>
<dbReference type="PROSITE" id="PS00434">
    <property type="entry name" value="HSF_DOMAIN"/>
    <property type="match status" value="1"/>
</dbReference>
<evidence type="ECO:0000256" key="2">
    <source>
        <dbReference type="ARBA" id="ARBA00011233"/>
    </source>
</evidence>
<evidence type="ECO:0000256" key="6">
    <source>
        <dbReference type="ARBA" id="ARBA00023125"/>
    </source>
</evidence>